<dbReference type="SUPFAM" id="SSF53474">
    <property type="entry name" value="alpha/beta-Hydrolases"/>
    <property type="match status" value="1"/>
</dbReference>
<keyword evidence="5" id="KW-1185">Reference proteome</keyword>
<evidence type="ECO:0000256" key="2">
    <source>
        <dbReference type="ARBA" id="ARBA00022801"/>
    </source>
</evidence>
<protein>
    <submittedName>
        <fullName evidence="4">Phospholipase/carboxylesterase</fullName>
    </submittedName>
</protein>
<dbReference type="OrthoDB" id="9795555at2"/>
<evidence type="ECO:0000259" key="3">
    <source>
        <dbReference type="Pfam" id="PF02230"/>
    </source>
</evidence>
<dbReference type="InterPro" id="IPR050565">
    <property type="entry name" value="LYPA1-2/EST-like"/>
</dbReference>
<evidence type="ECO:0000313" key="5">
    <source>
        <dbReference type="Proteomes" id="UP000198412"/>
    </source>
</evidence>
<dbReference type="RefSeq" id="WP_089376581.1">
    <property type="nucleotide sequence ID" value="NZ_FZNX01000001.1"/>
</dbReference>
<gene>
    <name evidence="4" type="ORF">SAMN04488111_0211</name>
</gene>
<dbReference type="Gene3D" id="3.40.50.1820">
    <property type="entry name" value="alpha/beta hydrolase"/>
    <property type="match status" value="1"/>
</dbReference>
<organism evidence="4 5">
    <name type="scientific">Lutibacter flavus</name>
    <dbReference type="NCBI Taxonomy" id="691689"/>
    <lineage>
        <taxon>Bacteria</taxon>
        <taxon>Pseudomonadati</taxon>
        <taxon>Bacteroidota</taxon>
        <taxon>Flavobacteriia</taxon>
        <taxon>Flavobacteriales</taxon>
        <taxon>Flavobacteriaceae</taxon>
        <taxon>Lutibacter</taxon>
    </lineage>
</organism>
<name>A0A238VBA6_9FLAO</name>
<dbReference type="GO" id="GO:0016787">
    <property type="term" value="F:hydrolase activity"/>
    <property type="evidence" value="ECO:0007669"/>
    <property type="project" value="UniProtKB-KW"/>
</dbReference>
<keyword evidence="2" id="KW-0378">Hydrolase</keyword>
<evidence type="ECO:0000256" key="1">
    <source>
        <dbReference type="ARBA" id="ARBA00006499"/>
    </source>
</evidence>
<dbReference type="PANTHER" id="PTHR10655:SF17">
    <property type="entry name" value="LYSOPHOSPHOLIPASE-LIKE PROTEIN 1"/>
    <property type="match status" value="1"/>
</dbReference>
<dbReference type="InterPro" id="IPR029058">
    <property type="entry name" value="AB_hydrolase_fold"/>
</dbReference>
<dbReference type="PANTHER" id="PTHR10655">
    <property type="entry name" value="LYSOPHOSPHOLIPASE-RELATED"/>
    <property type="match status" value="1"/>
</dbReference>
<dbReference type="EMBL" id="FZNX01000001">
    <property type="protein sequence ID" value="SNR31536.1"/>
    <property type="molecule type" value="Genomic_DNA"/>
</dbReference>
<comment type="similarity">
    <text evidence="1">Belongs to the AB hydrolase superfamily. AB hydrolase 2 family.</text>
</comment>
<dbReference type="Proteomes" id="UP000198412">
    <property type="component" value="Unassembled WGS sequence"/>
</dbReference>
<proteinExistence type="inferred from homology"/>
<dbReference type="AlphaFoldDB" id="A0A238VBA6"/>
<evidence type="ECO:0000313" key="4">
    <source>
        <dbReference type="EMBL" id="SNR31536.1"/>
    </source>
</evidence>
<dbReference type="Pfam" id="PF02230">
    <property type="entry name" value="Abhydrolase_2"/>
    <property type="match status" value="1"/>
</dbReference>
<dbReference type="InterPro" id="IPR003140">
    <property type="entry name" value="PLipase/COase/thioEstase"/>
</dbReference>
<sequence length="217" mass="24668">MEKLSLEYIVRTPKVTSEKTSLLILLHGYGSNEEDLFSFSSELPEDLLIVSARAPKSLGFGSYSWYTINFTASEGKFSDIPEAIEARELIATFIAEIQEHYKIAPSKTFLLGFSQGTILSYSVALNYPEKVQKIIALSGYVNAELLPKNLEIKDYSKLDFFISHGTVDQVIPVEWANKAPEFLKQLQIKHCYQEYPVGHGVAPKNFFDFKNWIEERL</sequence>
<accession>A0A238VBA6</accession>
<feature type="domain" description="Phospholipase/carboxylesterase/thioesterase" evidence="3">
    <location>
        <begin position="17"/>
        <end position="214"/>
    </location>
</feature>
<reference evidence="5" key="1">
    <citation type="submission" date="2017-06" db="EMBL/GenBank/DDBJ databases">
        <authorList>
            <person name="Varghese N."/>
            <person name="Submissions S."/>
        </authorList>
    </citation>
    <scope>NUCLEOTIDE SEQUENCE [LARGE SCALE GENOMIC DNA]</scope>
    <source>
        <strain evidence="5">DSM 27993</strain>
    </source>
</reference>